<dbReference type="AlphaFoldDB" id="A0A8M1EYK7"/>
<feature type="region of interest" description="Disordered" evidence="5">
    <location>
        <begin position="133"/>
        <end position="158"/>
    </location>
</feature>
<keyword evidence="3 4" id="KW-0539">Nucleus</keyword>
<protein>
    <submittedName>
        <fullName evidence="8">Anomalous homeobox protein</fullName>
    </submittedName>
</protein>
<evidence type="ECO:0000256" key="3">
    <source>
        <dbReference type="ARBA" id="ARBA00023242"/>
    </source>
</evidence>
<evidence type="ECO:0000313" key="8">
    <source>
        <dbReference type="RefSeq" id="XP_040476031.1"/>
    </source>
</evidence>
<dbReference type="CTD" id="647589"/>
<keyword evidence="1 4" id="KW-0238">DNA-binding</keyword>
<evidence type="ECO:0000256" key="4">
    <source>
        <dbReference type="PROSITE-ProRule" id="PRU00108"/>
    </source>
</evidence>
<gene>
    <name evidence="8" type="primary">ANHX</name>
</gene>
<reference evidence="8" key="1">
    <citation type="submission" date="2025-08" db="UniProtKB">
        <authorList>
            <consortium name="RefSeq"/>
        </authorList>
    </citation>
    <scope>IDENTIFICATION</scope>
    <source>
        <tissue evidence="8">Whole blood</tissue>
    </source>
</reference>
<evidence type="ECO:0000256" key="2">
    <source>
        <dbReference type="ARBA" id="ARBA00023155"/>
    </source>
</evidence>
<dbReference type="KEGG" id="umr:121100047"/>
<evidence type="ECO:0000259" key="6">
    <source>
        <dbReference type="PROSITE" id="PS50071"/>
    </source>
</evidence>
<dbReference type="InterPro" id="IPR017970">
    <property type="entry name" value="Homeobox_CS"/>
</dbReference>
<keyword evidence="2 4" id="KW-0371">Homeobox</keyword>
<proteinExistence type="predicted"/>
<dbReference type="GO" id="GO:0000981">
    <property type="term" value="F:DNA-binding transcription factor activity, RNA polymerase II-specific"/>
    <property type="evidence" value="ECO:0007669"/>
    <property type="project" value="InterPro"/>
</dbReference>
<dbReference type="SUPFAM" id="SSF46689">
    <property type="entry name" value="Homeodomain-like"/>
    <property type="match status" value="1"/>
</dbReference>
<dbReference type="GO" id="GO:0000978">
    <property type="term" value="F:RNA polymerase II cis-regulatory region sequence-specific DNA binding"/>
    <property type="evidence" value="ECO:0007669"/>
    <property type="project" value="TreeGrafter"/>
</dbReference>
<dbReference type="PROSITE" id="PS00027">
    <property type="entry name" value="HOMEOBOX_1"/>
    <property type="match status" value="1"/>
</dbReference>
<dbReference type="Pfam" id="PF05920">
    <property type="entry name" value="Homeobox_KN"/>
    <property type="match status" value="1"/>
</dbReference>
<dbReference type="FunFam" id="1.10.10.60:FF:000412">
    <property type="entry name" value="Anomalous homeobox"/>
    <property type="match status" value="1"/>
</dbReference>
<comment type="subcellular location">
    <subcellularLocation>
        <location evidence="4">Nucleus</location>
    </subcellularLocation>
</comment>
<dbReference type="Gene3D" id="1.10.10.60">
    <property type="entry name" value="Homeodomain-like"/>
    <property type="match status" value="1"/>
</dbReference>
<dbReference type="GO" id="GO:0014857">
    <property type="term" value="P:regulation of skeletal muscle cell proliferation"/>
    <property type="evidence" value="ECO:0007669"/>
    <property type="project" value="TreeGrafter"/>
</dbReference>
<dbReference type="CDD" id="cd00086">
    <property type="entry name" value="homeodomain"/>
    <property type="match status" value="1"/>
</dbReference>
<dbReference type="PANTHER" id="PTHR10390">
    <property type="entry name" value="HOMEOBOX PROTEIN SIX"/>
    <property type="match status" value="1"/>
</dbReference>
<accession>A0A8M1EYK7</accession>
<dbReference type="GO" id="GO:0048741">
    <property type="term" value="P:skeletal muscle fiber development"/>
    <property type="evidence" value="ECO:0007669"/>
    <property type="project" value="TreeGrafter"/>
</dbReference>
<dbReference type="InterPro" id="IPR008422">
    <property type="entry name" value="KN_HD"/>
</dbReference>
<feature type="region of interest" description="Disordered" evidence="5">
    <location>
        <begin position="221"/>
        <end position="308"/>
    </location>
</feature>
<keyword evidence="7" id="KW-1185">Reference proteome</keyword>
<feature type="domain" description="Homeobox" evidence="6">
    <location>
        <begin position="173"/>
        <end position="214"/>
    </location>
</feature>
<organism evidence="7 8">
    <name type="scientific">Ursus maritimus</name>
    <name type="common">Polar bear</name>
    <name type="synonym">Thalarctos maritimus</name>
    <dbReference type="NCBI Taxonomy" id="29073"/>
    <lineage>
        <taxon>Eukaryota</taxon>
        <taxon>Metazoa</taxon>
        <taxon>Chordata</taxon>
        <taxon>Craniata</taxon>
        <taxon>Vertebrata</taxon>
        <taxon>Euteleostomi</taxon>
        <taxon>Mammalia</taxon>
        <taxon>Eutheria</taxon>
        <taxon>Laurasiatheria</taxon>
        <taxon>Carnivora</taxon>
        <taxon>Caniformia</taxon>
        <taxon>Ursidae</taxon>
        <taxon>Ursus</taxon>
    </lineage>
</organism>
<dbReference type="Proteomes" id="UP000261680">
    <property type="component" value="Unplaced"/>
</dbReference>
<dbReference type="InterPro" id="IPR001356">
    <property type="entry name" value="HD"/>
</dbReference>
<evidence type="ECO:0000256" key="5">
    <source>
        <dbReference type="SAM" id="MobiDB-lite"/>
    </source>
</evidence>
<evidence type="ECO:0000313" key="7">
    <source>
        <dbReference type="Proteomes" id="UP000261680"/>
    </source>
</evidence>
<evidence type="ECO:0000256" key="1">
    <source>
        <dbReference type="ARBA" id="ARBA00023125"/>
    </source>
</evidence>
<dbReference type="SMART" id="SM00389">
    <property type="entry name" value="HOX"/>
    <property type="match status" value="1"/>
</dbReference>
<feature type="DNA-binding region" description="Homeobox" evidence="4">
    <location>
        <begin position="175"/>
        <end position="215"/>
    </location>
</feature>
<sequence length="493" mass="52676">MQSFLRLLRETGGRGPPLAEVVTLAGRLCRELQDDPAWVQPLVGAVLDSPLRLHLLDNADVALVCARVLAQQEQHQAACRLLEGCQVPGGSQELVQLWNDIHYRLVMKRLGVAVLTPVQKFRCRKSSEGGARAASATASSLRFRRNPPPRSLCPDGLKSRNFPGDVRRKLHDFASCVSANPSKAERENLALETSLSAEQVYNWFANYRRRQRALERRLLAPDYTAEDPPQPAGHPRLGPGGVHRPPRPAGREEDGPAQSRETAQGPWESLALAPDFSGDETLPKPLPARSLQGGEMYQEGPGHSPATLPHICPGPGLCPLTAGGDMLDPSMAAPESWLMSLALASSKEVSFQTGQLVRGHGLDLMMHPADAAVAVSITALGEPSSTGFADPPVGNPPSMYLEEGPGTSGGQAAQQAGGFLLTQPPEFLLTQSPLELAPGPSFPSPVSAVDLSQPLPSTQVKPYHQVQWPDGPASSDAFWGARMLLELSGGSLG</sequence>
<dbReference type="GO" id="GO:0005634">
    <property type="term" value="C:nucleus"/>
    <property type="evidence" value="ECO:0007669"/>
    <property type="project" value="UniProtKB-SubCell"/>
</dbReference>
<dbReference type="InterPro" id="IPR009057">
    <property type="entry name" value="Homeodomain-like_sf"/>
</dbReference>
<dbReference type="RefSeq" id="XP_040476031.1">
    <property type="nucleotide sequence ID" value="XM_040620097.1"/>
</dbReference>
<dbReference type="PROSITE" id="PS50071">
    <property type="entry name" value="HOMEOBOX_2"/>
    <property type="match status" value="1"/>
</dbReference>
<dbReference type="PANTHER" id="PTHR10390:SF34">
    <property type="entry name" value="ANOMALOUS HOMEOBOX PROTEIN"/>
    <property type="match status" value="1"/>
</dbReference>
<dbReference type="GO" id="GO:0005667">
    <property type="term" value="C:transcription regulator complex"/>
    <property type="evidence" value="ECO:0007669"/>
    <property type="project" value="TreeGrafter"/>
</dbReference>
<dbReference type="GeneID" id="121100047"/>
<name>A0A8M1EYK7_URSMA</name>
<dbReference type="OrthoDB" id="3501850at2759"/>